<dbReference type="AlphaFoldDB" id="A0A5A7QZT8"/>
<reference evidence="3" key="1">
    <citation type="journal article" date="2019" name="Curr. Biol.">
        <title>Genome Sequence of Striga asiatica Provides Insight into the Evolution of Plant Parasitism.</title>
        <authorList>
            <person name="Yoshida S."/>
            <person name="Kim S."/>
            <person name="Wafula E.K."/>
            <person name="Tanskanen J."/>
            <person name="Kim Y.M."/>
            <person name="Honaas L."/>
            <person name="Yang Z."/>
            <person name="Spallek T."/>
            <person name="Conn C.E."/>
            <person name="Ichihashi Y."/>
            <person name="Cheong K."/>
            <person name="Cui S."/>
            <person name="Der J.P."/>
            <person name="Gundlach H."/>
            <person name="Jiao Y."/>
            <person name="Hori C."/>
            <person name="Ishida J.K."/>
            <person name="Kasahara H."/>
            <person name="Kiba T."/>
            <person name="Kim M.S."/>
            <person name="Koo N."/>
            <person name="Laohavisit A."/>
            <person name="Lee Y.H."/>
            <person name="Lumba S."/>
            <person name="McCourt P."/>
            <person name="Mortimer J.C."/>
            <person name="Mutuku J.M."/>
            <person name="Nomura T."/>
            <person name="Sasaki-Sekimoto Y."/>
            <person name="Seto Y."/>
            <person name="Wang Y."/>
            <person name="Wakatake T."/>
            <person name="Sakakibara H."/>
            <person name="Demura T."/>
            <person name="Yamaguchi S."/>
            <person name="Yoneyama K."/>
            <person name="Manabe R.I."/>
            <person name="Nelson D.C."/>
            <person name="Schulman A.H."/>
            <person name="Timko M.P."/>
            <person name="dePamphilis C.W."/>
            <person name="Choi D."/>
            <person name="Shirasu K."/>
        </authorList>
    </citation>
    <scope>NUCLEOTIDE SEQUENCE [LARGE SCALE GENOMIC DNA]</scope>
    <source>
        <strain evidence="3">cv. UVA1</strain>
    </source>
</reference>
<dbReference type="EMBL" id="BKCP01009403">
    <property type="protein sequence ID" value="GER50602.1"/>
    <property type="molecule type" value="Genomic_DNA"/>
</dbReference>
<gene>
    <name evidence="2" type="ORF">STAS_27928</name>
</gene>
<protein>
    <submittedName>
        <fullName evidence="2">Plant invertase/pectin methylesterase inhibitor</fullName>
    </submittedName>
</protein>
<dbReference type="OrthoDB" id="913766at2759"/>
<evidence type="ECO:0000256" key="1">
    <source>
        <dbReference type="SAM" id="SignalP"/>
    </source>
</evidence>
<evidence type="ECO:0000313" key="3">
    <source>
        <dbReference type="Proteomes" id="UP000325081"/>
    </source>
</evidence>
<dbReference type="SUPFAM" id="SSF101148">
    <property type="entry name" value="Plant invertase/pectin methylesterase inhibitor"/>
    <property type="match status" value="1"/>
</dbReference>
<proteinExistence type="predicted"/>
<accession>A0A5A7QZT8</accession>
<organism evidence="2 3">
    <name type="scientific">Striga asiatica</name>
    <name type="common">Asiatic witchweed</name>
    <name type="synonym">Buchnera asiatica</name>
    <dbReference type="NCBI Taxonomy" id="4170"/>
    <lineage>
        <taxon>Eukaryota</taxon>
        <taxon>Viridiplantae</taxon>
        <taxon>Streptophyta</taxon>
        <taxon>Embryophyta</taxon>
        <taxon>Tracheophyta</taxon>
        <taxon>Spermatophyta</taxon>
        <taxon>Magnoliopsida</taxon>
        <taxon>eudicotyledons</taxon>
        <taxon>Gunneridae</taxon>
        <taxon>Pentapetalae</taxon>
        <taxon>asterids</taxon>
        <taxon>lamiids</taxon>
        <taxon>Lamiales</taxon>
        <taxon>Orobanchaceae</taxon>
        <taxon>Buchnereae</taxon>
        <taxon>Striga</taxon>
    </lineage>
</organism>
<keyword evidence="3" id="KW-1185">Reference proteome</keyword>
<feature type="chain" id="PRO_5022861727" evidence="1">
    <location>
        <begin position="35"/>
        <end position="197"/>
    </location>
</feature>
<name>A0A5A7QZT8_STRAF</name>
<keyword evidence="1" id="KW-0732">Signal</keyword>
<feature type="signal peptide" evidence="1">
    <location>
        <begin position="1"/>
        <end position="34"/>
    </location>
</feature>
<evidence type="ECO:0000313" key="2">
    <source>
        <dbReference type="EMBL" id="GER50602.1"/>
    </source>
</evidence>
<sequence length="197" mass="21704">MHIMNTHHSSHKHYLPMIFLIVILLTTFSNYASPAPLYPVVTPVIIDSICAKASNRTLCRAVLGPAIGRGILFNPTLVLCGPPIRIARSSAMQARGLAWSLEKNTNTTERARRKYGMCFLSYKGVLDKLGKAELYMHLKVQTMTKNVGLVWGHVESCDKELVGPPRDGSGVLEANGRIKDLCSIVLAVCDFLINGRK</sequence>
<dbReference type="InterPro" id="IPR035513">
    <property type="entry name" value="Invertase/methylesterase_inhib"/>
</dbReference>
<comment type="caution">
    <text evidence="2">The sequence shown here is derived from an EMBL/GenBank/DDBJ whole genome shotgun (WGS) entry which is preliminary data.</text>
</comment>
<dbReference type="Gene3D" id="1.20.140.40">
    <property type="entry name" value="Invertase/pectin methylesterase inhibitor family protein"/>
    <property type="match status" value="1"/>
</dbReference>
<dbReference type="Proteomes" id="UP000325081">
    <property type="component" value="Unassembled WGS sequence"/>
</dbReference>